<sequence length="85" mass="9419">KSIADVLVLIHLPKDLNYYYLKLLPKLLPDSCRSSLTTAARASGLRPRSQRAIRTDKVCRSRPVSKMFDIRNTSSNDSLAVSAAS</sequence>
<organism evidence="1">
    <name type="scientific">Brassica napus</name>
    <name type="common">Rape</name>
    <dbReference type="NCBI Taxonomy" id="3708"/>
    <lineage>
        <taxon>Eukaryota</taxon>
        <taxon>Viridiplantae</taxon>
        <taxon>Streptophyta</taxon>
        <taxon>Embryophyta</taxon>
        <taxon>Tracheophyta</taxon>
        <taxon>Spermatophyta</taxon>
        <taxon>Magnoliopsida</taxon>
        <taxon>eudicotyledons</taxon>
        <taxon>Gunneridae</taxon>
        <taxon>Pentapetalae</taxon>
        <taxon>rosids</taxon>
        <taxon>malvids</taxon>
        <taxon>Brassicales</taxon>
        <taxon>Brassicaceae</taxon>
        <taxon>Brassiceae</taxon>
        <taxon>Brassica</taxon>
    </lineage>
</organism>
<evidence type="ECO:0000313" key="1">
    <source>
        <dbReference type="EMBL" id="CAF2182326.1"/>
    </source>
</evidence>
<name>A0A816YZG7_BRANA</name>
<proteinExistence type="predicted"/>
<protein>
    <submittedName>
        <fullName evidence="1">(rape) hypothetical protein</fullName>
    </submittedName>
</protein>
<reference evidence="1" key="1">
    <citation type="submission" date="2021-01" db="EMBL/GenBank/DDBJ databases">
        <authorList>
            <consortium name="Genoscope - CEA"/>
            <person name="William W."/>
        </authorList>
    </citation>
    <scope>NUCLEOTIDE SEQUENCE</scope>
</reference>
<feature type="non-terminal residue" evidence="1">
    <location>
        <position position="1"/>
    </location>
</feature>
<accession>A0A816YZG7</accession>
<gene>
    <name evidence="1" type="ORF">DARMORV10_A07P29660.1</name>
</gene>
<dbReference type="AlphaFoldDB" id="A0A816YZG7"/>
<dbReference type="Proteomes" id="UP001295469">
    <property type="component" value="Chromosome A07"/>
</dbReference>
<dbReference type="EMBL" id="HG994361">
    <property type="protein sequence ID" value="CAF2182326.1"/>
    <property type="molecule type" value="Genomic_DNA"/>
</dbReference>